<feature type="transmembrane region" description="Helical" evidence="1">
    <location>
        <begin position="71"/>
        <end position="91"/>
    </location>
</feature>
<feature type="transmembrane region" description="Helical" evidence="1">
    <location>
        <begin position="103"/>
        <end position="121"/>
    </location>
</feature>
<dbReference type="Pfam" id="PF13787">
    <property type="entry name" value="HXXEE"/>
    <property type="match status" value="1"/>
</dbReference>
<feature type="transmembrane region" description="Helical" evidence="1">
    <location>
        <begin position="42"/>
        <end position="59"/>
    </location>
</feature>
<keyword evidence="1" id="KW-1133">Transmembrane helix</keyword>
<dbReference type="InterPro" id="IPR025671">
    <property type="entry name" value="HXXEE"/>
</dbReference>
<evidence type="ECO:0000313" key="3">
    <source>
        <dbReference type="Proteomes" id="UP000662466"/>
    </source>
</evidence>
<gene>
    <name evidence="2" type="ORF">CNMCM6106_003669</name>
</gene>
<sequence length="157" mass="17952">MNIGVHSSPRPDRFPLSSNSSFITNVVATYGFYLPPIFFPEHVLYGLAPILFGFGQFLIHGININMKLGSMYNPGLASVILLHIPIGYYYIRHMTEIGKLTVRQWALGLAYGAAFWYFMLIKSTFGWLVNYDSPYPFYPAEMQRGGMAAWLERVRNR</sequence>
<dbReference type="EMBL" id="JACBAF010002075">
    <property type="protein sequence ID" value="KAF7168502.1"/>
    <property type="molecule type" value="Genomic_DNA"/>
</dbReference>
<evidence type="ECO:0000256" key="1">
    <source>
        <dbReference type="SAM" id="Phobius"/>
    </source>
</evidence>
<organism evidence="2 3">
    <name type="scientific">Aspergillus hiratsukae</name>
    <dbReference type="NCBI Taxonomy" id="1194566"/>
    <lineage>
        <taxon>Eukaryota</taxon>
        <taxon>Fungi</taxon>
        <taxon>Dikarya</taxon>
        <taxon>Ascomycota</taxon>
        <taxon>Pezizomycotina</taxon>
        <taxon>Eurotiomycetes</taxon>
        <taxon>Eurotiomycetidae</taxon>
        <taxon>Eurotiales</taxon>
        <taxon>Aspergillaceae</taxon>
        <taxon>Aspergillus</taxon>
        <taxon>Aspergillus subgen. Fumigati</taxon>
    </lineage>
</organism>
<accession>A0A8H6QAF8</accession>
<proteinExistence type="predicted"/>
<dbReference type="Proteomes" id="UP000662466">
    <property type="component" value="Unassembled WGS sequence"/>
</dbReference>
<reference evidence="2" key="1">
    <citation type="submission" date="2020-06" db="EMBL/GenBank/DDBJ databases">
        <title>Draft genome sequences of strains closely related to Aspergillus parafelis and Aspergillus hiratsukae.</title>
        <authorList>
            <person name="Dos Santos R.A.C."/>
            <person name="Rivero-Menendez O."/>
            <person name="Steenwyk J.L."/>
            <person name="Mead M.E."/>
            <person name="Goldman G.H."/>
            <person name="Alastruey-Izquierdo A."/>
            <person name="Rokas A."/>
        </authorList>
    </citation>
    <scope>NUCLEOTIDE SEQUENCE</scope>
    <source>
        <strain evidence="2">CNM-CM6106</strain>
    </source>
</reference>
<keyword evidence="1" id="KW-0472">Membrane</keyword>
<keyword evidence="1" id="KW-0812">Transmembrane</keyword>
<protein>
    <submittedName>
        <fullName evidence="2">Uncharacterized protein</fullName>
    </submittedName>
</protein>
<comment type="caution">
    <text evidence="2">The sequence shown here is derived from an EMBL/GenBank/DDBJ whole genome shotgun (WGS) entry which is preliminary data.</text>
</comment>
<evidence type="ECO:0000313" key="2">
    <source>
        <dbReference type="EMBL" id="KAF7168502.1"/>
    </source>
</evidence>
<name>A0A8H6QAF8_9EURO</name>
<dbReference type="AlphaFoldDB" id="A0A8H6QAF8"/>